<dbReference type="AlphaFoldDB" id="A0A923LGC8"/>
<reference evidence="1" key="1">
    <citation type="submission" date="2020-08" db="EMBL/GenBank/DDBJ databases">
        <title>Genome public.</title>
        <authorList>
            <person name="Liu C."/>
            <person name="Sun Q."/>
        </authorList>
    </citation>
    <scope>NUCLEOTIDE SEQUENCE</scope>
    <source>
        <strain evidence="1">NSJ-55</strain>
    </source>
</reference>
<evidence type="ECO:0008006" key="3">
    <source>
        <dbReference type="Google" id="ProtNLM"/>
    </source>
</evidence>
<dbReference type="Proteomes" id="UP000652477">
    <property type="component" value="Unassembled WGS sequence"/>
</dbReference>
<dbReference type="EMBL" id="JACOPF010000001">
    <property type="protein sequence ID" value="MBC5687784.1"/>
    <property type="molecule type" value="Genomic_DNA"/>
</dbReference>
<accession>A0A923LGC8</accession>
<sequence>MKTKYCIGFLAAILFLVVLLGIGYQVSYQHALDLREAKSEVPSKTKSISTKGEAVKNEGYYLCELQGFIVVYLSDKSTIYEFTEIPLTDLPEEVQQEIHTGKHIETEKELYAFLENYSS</sequence>
<proteinExistence type="predicted"/>
<gene>
    <name evidence="1" type="ORF">H8S37_02380</name>
</gene>
<comment type="caution">
    <text evidence="1">The sequence shown here is derived from an EMBL/GenBank/DDBJ whole genome shotgun (WGS) entry which is preliminary data.</text>
</comment>
<keyword evidence="2" id="KW-1185">Reference proteome</keyword>
<protein>
    <recommendedName>
        <fullName evidence="3">Bypass of forespore C C-terminal domain-containing protein</fullName>
    </recommendedName>
</protein>
<evidence type="ECO:0000313" key="1">
    <source>
        <dbReference type="EMBL" id="MBC5687784.1"/>
    </source>
</evidence>
<name>A0A923LGC8_9FIRM</name>
<dbReference type="RefSeq" id="WP_186874449.1">
    <property type="nucleotide sequence ID" value="NZ_JACOPF010000001.1"/>
</dbReference>
<organism evidence="1 2">
    <name type="scientific">Mediterraneibacter hominis</name>
    <dbReference type="NCBI Taxonomy" id="2763054"/>
    <lineage>
        <taxon>Bacteria</taxon>
        <taxon>Bacillati</taxon>
        <taxon>Bacillota</taxon>
        <taxon>Clostridia</taxon>
        <taxon>Lachnospirales</taxon>
        <taxon>Lachnospiraceae</taxon>
        <taxon>Mediterraneibacter</taxon>
    </lineage>
</organism>
<evidence type="ECO:0000313" key="2">
    <source>
        <dbReference type="Proteomes" id="UP000652477"/>
    </source>
</evidence>